<feature type="region of interest" description="Disordered" evidence="3">
    <location>
        <begin position="233"/>
        <end position="255"/>
    </location>
</feature>
<dbReference type="PANTHER" id="PTHR43343:SF3">
    <property type="entry name" value="PROTEASE DO-LIKE 8, CHLOROPLASTIC"/>
    <property type="match status" value="1"/>
</dbReference>
<dbReference type="OrthoDB" id="9758917at2"/>
<feature type="compositionally biased region" description="Low complexity" evidence="3">
    <location>
        <begin position="234"/>
        <end position="248"/>
    </location>
</feature>
<keyword evidence="7" id="KW-1185">Reference proteome</keyword>
<dbReference type="PROSITE" id="PS50106">
    <property type="entry name" value="PDZ"/>
    <property type="match status" value="1"/>
</dbReference>
<dbReference type="GO" id="GO:0004252">
    <property type="term" value="F:serine-type endopeptidase activity"/>
    <property type="evidence" value="ECO:0007669"/>
    <property type="project" value="InterPro"/>
</dbReference>
<dbReference type="SUPFAM" id="SSF50156">
    <property type="entry name" value="PDZ domain-like"/>
    <property type="match status" value="1"/>
</dbReference>
<name>A0A5S4F6K8_9ACTN</name>
<keyword evidence="2" id="KW-0378">Hydrolase</keyword>
<evidence type="ECO:0000259" key="5">
    <source>
        <dbReference type="PROSITE" id="PS50106"/>
    </source>
</evidence>
<gene>
    <name evidence="6" type="ORF">ETD86_34685</name>
</gene>
<sequence length="408" mass="40716">MDANEPREQGAGWSQFGATPPAAGGFPRRDTIIMEPPPPPPPPKKPGFGRKAVAGLALAATAIGGGVVGAVVANAFQPDPVSVTTTNVGTPSPVFKNTSAEFTVAQVAAKVQPSVVMIQGQTGEGSGVVLSEDGLILTNNHVVQGAGQGGQMAVKFSDGKTAKASVVGTDPATDLAVIRAEGVSGLTKATLGNSDLLKVGDDVLAIGSPLGLDGSVTKGIISALDRTLTVGGEQNQQVPPGWGQQQGQSSEPTTIGGAIQTDASINPGNSGGALVNAAGELVGINTAIASEAAGGGVGFAIPVNTAKQVSDQLISSGKVSHAFLGVSVTDATGDVPGALIREITAGSPAEKAGLKQGDLITKLDDKAVDGGDTVVGQVRGFKPGQQVKITYVRDGQTSEVTVTLEEKK</sequence>
<dbReference type="Pfam" id="PF13365">
    <property type="entry name" value="Trypsin_2"/>
    <property type="match status" value="1"/>
</dbReference>
<dbReference type="Gene3D" id="2.40.10.120">
    <property type="match status" value="1"/>
</dbReference>
<proteinExistence type="predicted"/>
<dbReference type="InterPro" id="IPR001478">
    <property type="entry name" value="PDZ"/>
</dbReference>
<dbReference type="PANTHER" id="PTHR43343">
    <property type="entry name" value="PEPTIDASE S12"/>
    <property type="match status" value="1"/>
</dbReference>
<keyword evidence="4" id="KW-0812">Transmembrane</keyword>
<dbReference type="AlphaFoldDB" id="A0A5S4F6K8"/>
<dbReference type="InterPro" id="IPR009003">
    <property type="entry name" value="Peptidase_S1_PA"/>
</dbReference>
<comment type="caution">
    <text evidence="6">The sequence shown here is derived from an EMBL/GenBank/DDBJ whole genome shotgun (WGS) entry which is preliminary data.</text>
</comment>
<keyword evidence="4" id="KW-0472">Membrane</keyword>
<dbReference type="InterPro" id="IPR036034">
    <property type="entry name" value="PDZ_sf"/>
</dbReference>
<evidence type="ECO:0000256" key="3">
    <source>
        <dbReference type="SAM" id="MobiDB-lite"/>
    </source>
</evidence>
<dbReference type="PRINTS" id="PR00834">
    <property type="entry name" value="PROTEASES2C"/>
</dbReference>
<dbReference type="SUPFAM" id="SSF50494">
    <property type="entry name" value="Trypsin-like serine proteases"/>
    <property type="match status" value="1"/>
</dbReference>
<dbReference type="InterPro" id="IPR051201">
    <property type="entry name" value="Chloro_Bact_Ser_Proteases"/>
</dbReference>
<feature type="domain" description="PDZ" evidence="5">
    <location>
        <begin position="313"/>
        <end position="370"/>
    </location>
</feature>
<evidence type="ECO:0000313" key="6">
    <source>
        <dbReference type="EMBL" id="TMR11823.1"/>
    </source>
</evidence>
<dbReference type="Proteomes" id="UP000309128">
    <property type="component" value="Unassembled WGS sequence"/>
</dbReference>
<accession>A0A5S4F6K8</accession>
<feature type="compositionally biased region" description="Pro residues" evidence="3">
    <location>
        <begin position="35"/>
        <end position="45"/>
    </location>
</feature>
<dbReference type="SMART" id="SM00228">
    <property type="entry name" value="PDZ"/>
    <property type="match status" value="1"/>
</dbReference>
<dbReference type="GO" id="GO:0006508">
    <property type="term" value="P:proteolysis"/>
    <property type="evidence" value="ECO:0007669"/>
    <property type="project" value="UniProtKB-KW"/>
</dbReference>
<feature type="region of interest" description="Disordered" evidence="3">
    <location>
        <begin position="1"/>
        <end position="47"/>
    </location>
</feature>
<evidence type="ECO:0000256" key="1">
    <source>
        <dbReference type="ARBA" id="ARBA00022670"/>
    </source>
</evidence>
<feature type="transmembrane region" description="Helical" evidence="4">
    <location>
        <begin position="53"/>
        <end position="76"/>
    </location>
</feature>
<evidence type="ECO:0000313" key="7">
    <source>
        <dbReference type="Proteomes" id="UP000309128"/>
    </source>
</evidence>
<dbReference type="InterPro" id="IPR001940">
    <property type="entry name" value="Peptidase_S1C"/>
</dbReference>
<evidence type="ECO:0000256" key="2">
    <source>
        <dbReference type="ARBA" id="ARBA00022801"/>
    </source>
</evidence>
<dbReference type="Pfam" id="PF13180">
    <property type="entry name" value="PDZ_2"/>
    <property type="match status" value="1"/>
</dbReference>
<reference evidence="6 7" key="1">
    <citation type="submission" date="2019-05" db="EMBL/GenBank/DDBJ databases">
        <title>Draft genome sequence of Nonomuraea turkmeniaca DSM 43926.</title>
        <authorList>
            <person name="Saricaoglu S."/>
            <person name="Isik K."/>
        </authorList>
    </citation>
    <scope>NUCLEOTIDE SEQUENCE [LARGE SCALE GENOMIC DNA]</scope>
    <source>
        <strain evidence="6 7">DSM 43926</strain>
    </source>
</reference>
<organism evidence="6 7">
    <name type="scientific">Nonomuraea turkmeniaca</name>
    <dbReference type="NCBI Taxonomy" id="103838"/>
    <lineage>
        <taxon>Bacteria</taxon>
        <taxon>Bacillati</taxon>
        <taxon>Actinomycetota</taxon>
        <taxon>Actinomycetes</taxon>
        <taxon>Streptosporangiales</taxon>
        <taxon>Streptosporangiaceae</taxon>
        <taxon>Nonomuraea</taxon>
    </lineage>
</organism>
<keyword evidence="4" id="KW-1133">Transmembrane helix</keyword>
<dbReference type="Gene3D" id="2.30.42.10">
    <property type="match status" value="1"/>
</dbReference>
<keyword evidence="1" id="KW-0645">Protease</keyword>
<evidence type="ECO:0000256" key="4">
    <source>
        <dbReference type="SAM" id="Phobius"/>
    </source>
</evidence>
<dbReference type="RefSeq" id="WP_138670869.1">
    <property type="nucleotide sequence ID" value="NZ_VCKY01000148.1"/>
</dbReference>
<protein>
    <submittedName>
        <fullName evidence="6">PDZ domain-containing protein</fullName>
    </submittedName>
</protein>
<dbReference type="EMBL" id="VCKY01000148">
    <property type="protein sequence ID" value="TMR11823.1"/>
    <property type="molecule type" value="Genomic_DNA"/>
</dbReference>